<name>A0A1M5U7C6_9GAMM</name>
<sequence>MHSDLQVSSAVNRALTEEQDASQALDNFRTKSAEMLAAFPDGECDFAKGHQQYEAKLRHQLGVARQKTKRYPANAAKQLESPRYLEACERLQKAGGDPIYTASCELEFDEKSQLPLFEEMLAKALDSGLDVVQAARWKNPNASPKRGPFDVVETRYLVMPHWHLEAFVDVKKAFEEERNLRGLGYTKFGVVLPTTSMTQTAEKIGARYDGAGYDDVCIPLGGTAQFPFVGKRNIGDRIRDAIVRMIKEAPGIQNDRKHPNAGATEFRFEDGRDPVRVEPYSDIELAEKQWALEVSNESALG</sequence>
<dbReference type="STRING" id="299255.SAMN02745129_2441"/>
<organism evidence="1 2">
    <name type="scientific">Ferrimonas marina</name>
    <dbReference type="NCBI Taxonomy" id="299255"/>
    <lineage>
        <taxon>Bacteria</taxon>
        <taxon>Pseudomonadati</taxon>
        <taxon>Pseudomonadota</taxon>
        <taxon>Gammaproteobacteria</taxon>
        <taxon>Alteromonadales</taxon>
        <taxon>Ferrimonadaceae</taxon>
        <taxon>Ferrimonas</taxon>
    </lineage>
</organism>
<evidence type="ECO:0000313" key="1">
    <source>
        <dbReference type="EMBL" id="SHH58965.1"/>
    </source>
</evidence>
<protein>
    <submittedName>
        <fullName evidence="1">Uncharacterized protein</fullName>
    </submittedName>
</protein>
<evidence type="ECO:0000313" key="2">
    <source>
        <dbReference type="Proteomes" id="UP000184268"/>
    </source>
</evidence>
<dbReference type="AlphaFoldDB" id="A0A1M5U7C6"/>
<keyword evidence="2" id="KW-1185">Reference proteome</keyword>
<proteinExistence type="predicted"/>
<dbReference type="EMBL" id="FQXG01000003">
    <property type="protein sequence ID" value="SHH58965.1"/>
    <property type="molecule type" value="Genomic_DNA"/>
</dbReference>
<dbReference type="Proteomes" id="UP000184268">
    <property type="component" value="Unassembled WGS sequence"/>
</dbReference>
<accession>A0A1M5U7C6</accession>
<reference evidence="1 2" key="1">
    <citation type="submission" date="2016-11" db="EMBL/GenBank/DDBJ databases">
        <authorList>
            <person name="Jaros S."/>
            <person name="Januszkiewicz K."/>
            <person name="Wedrychowicz H."/>
        </authorList>
    </citation>
    <scope>NUCLEOTIDE SEQUENCE [LARGE SCALE GENOMIC DNA]</scope>
    <source>
        <strain evidence="1 2">DSM 16917</strain>
    </source>
</reference>
<gene>
    <name evidence="1" type="ORF">SAMN02745129_2441</name>
</gene>